<name>A0A814HG95_9BILA</name>
<dbReference type="Proteomes" id="UP000681722">
    <property type="component" value="Unassembled WGS sequence"/>
</dbReference>
<dbReference type="OrthoDB" id="7471137at2759"/>
<dbReference type="EMBL" id="CAJOBC010003398">
    <property type="protein sequence ID" value="CAF3781729.1"/>
    <property type="molecule type" value="Genomic_DNA"/>
</dbReference>
<evidence type="ECO:0000313" key="3">
    <source>
        <dbReference type="Proteomes" id="UP000663829"/>
    </source>
</evidence>
<dbReference type="EMBL" id="CAJNOQ010003398">
    <property type="protein sequence ID" value="CAF1010449.1"/>
    <property type="molecule type" value="Genomic_DNA"/>
</dbReference>
<evidence type="ECO:0000313" key="1">
    <source>
        <dbReference type="EMBL" id="CAF1010449.1"/>
    </source>
</evidence>
<dbReference type="AlphaFoldDB" id="A0A814HG95"/>
<sequence>MMFKMHDHRIRQQTASLRSNVDENAVVDVLCRAVMESIEKRLLSIEVCLAIIEQNQVVIQQNEMVMRNDMNKRERHSRQFNLRIIGIPENEEPTKVTVTLAQTVGLSNFLKQDIEISNRLGAKNKGENRVVIARFHPRVKRCALLVKRKDIKQATNIVVYEDLTRIDKQILDEIRRRLDVTDKKYALTRNGRVMYKYEENKAAFINTFEDIDYYGL</sequence>
<dbReference type="Proteomes" id="UP000663829">
    <property type="component" value="Unassembled WGS sequence"/>
</dbReference>
<protein>
    <submittedName>
        <fullName evidence="1">Uncharacterized protein</fullName>
    </submittedName>
</protein>
<accession>A0A814HG95</accession>
<proteinExistence type="predicted"/>
<keyword evidence="3" id="KW-1185">Reference proteome</keyword>
<comment type="caution">
    <text evidence="1">The sequence shown here is derived from an EMBL/GenBank/DDBJ whole genome shotgun (WGS) entry which is preliminary data.</text>
</comment>
<reference evidence="1" key="1">
    <citation type="submission" date="2021-02" db="EMBL/GenBank/DDBJ databases">
        <authorList>
            <person name="Nowell W R."/>
        </authorList>
    </citation>
    <scope>NUCLEOTIDE SEQUENCE</scope>
</reference>
<gene>
    <name evidence="1" type="ORF">GPM918_LOCUS14237</name>
    <name evidence="2" type="ORF">SRO942_LOCUS14237</name>
</gene>
<evidence type="ECO:0000313" key="2">
    <source>
        <dbReference type="EMBL" id="CAF3781729.1"/>
    </source>
</evidence>
<organism evidence="1 3">
    <name type="scientific">Didymodactylos carnosus</name>
    <dbReference type="NCBI Taxonomy" id="1234261"/>
    <lineage>
        <taxon>Eukaryota</taxon>
        <taxon>Metazoa</taxon>
        <taxon>Spiralia</taxon>
        <taxon>Gnathifera</taxon>
        <taxon>Rotifera</taxon>
        <taxon>Eurotatoria</taxon>
        <taxon>Bdelloidea</taxon>
        <taxon>Philodinida</taxon>
        <taxon>Philodinidae</taxon>
        <taxon>Didymodactylos</taxon>
    </lineage>
</organism>